<feature type="domain" description="DUF1592" evidence="5">
    <location>
        <begin position="558"/>
        <end position="682"/>
    </location>
</feature>
<name>A0ABX1VM53_9PLAN</name>
<dbReference type="InterPro" id="IPR013039">
    <property type="entry name" value="DUF1588"/>
</dbReference>
<feature type="domain" description="DUF1595" evidence="7">
    <location>
        <begin position="484"/>
        <end position="542"/>
    </location>
</feature>
<evidence type="ECO:0000259" key="5">
    <source>
        <dbReference type="Pfam" id="PF07631"/>
    </source>
</evidence>
<keyword evidence="9" id="KW-1185">Reference proteome</keyword>
<feature type="domain" description="DUF1587" evidence="3">
    <location>
        <begin position="176"/>
        <end position="240"/>
    </location>
</feature>
<dbReference type="Pfam" id="PF07631">
    <property type="entry name" value="PSD4"/>
    <property type="match status" value="1"/>
</dbReference>
<evidence type="ECO:0000313" key="9">
    <source>
        <dbReference type="Proteomes" id="UP000609651"/>
    </source>
</evidence>
<dbReference type="InterPro" id="IPR011478">
    <property type="entry name" value="DUF1585"/>
</dbReference>
<dbReference type="InterPro" id="IPR011429">
    <property type="entry name" value="Cyt_c_Planctomycete-type"/>
</dbReference>
<reference evidence="8 9" key="1">
    <citation type="journal article" date="2020" name="Syst. Appl. Microbiol.">
        <title>Alienimonas chondri sp. nov., a novel planctomycete isolated from the biofilm of the red alga Chondrus crispus.</title>
        <authorList>
            <person name="Vitorino I."/>
            <person name="Albuquerque L."/>
            <person name="Wiegand S."/>
            <person name="Kallscheuer N."/>
            <person name="da Costa M.S."/>
            <person name="Lobo-da-Cunha A."/>
            <person name="Jogler C."/>
            <person name="Lage O.M."/>
        </authorList>
    </citation>
    <scope>NUCLEOTIDE SEQUENCE [LARGE SCALE GENOMIC DNA]</scope>
    <source>
        <strain evidence="8 9">LzC2</strain>
    </source>
</reference>
<gene>
    <name evidence="8" type="ORF">LzC2_37230</name>
</gene>
<dbReference type="InterPro" id="IPR013043">
    <property type="entry name" value="DUF1595"/>
</dbReference>
<dbReference type="Pfam" id="PF07626">
    <property type="entry name" value="PSD3"/>
    <property type="match status" value="1"/>
</dbReference>
<dbReference type="Pfam" id="PF07635">
    <property type="entry name" value="PSCyt1"/>
    <property type="match status" value="1"/>
</dbReference>
<dbReference type="Pfam" id="PF07627">
    <property type="entry name" value="PSCyt3"/>
    <property type="match status" value="1"/>
</dbReference>
<dbReference type="Proteomes" id="UP000609651">
    <property type="component" value="Unassembled WGS sequence"/>
</dbReference>
<feature type="domain" description="DUF1585" evidence="2">
    <location>
        <begin position="817"/>
        <end position="887"/>
    </location>
</feature>
<evidence type="ECO:0000259" key="2">
    <source>
        <dbReference type="Pfam" id="PF07624"/>
    </source>
</evidence>
<dbReference type="Pfam" id="PF07637">
    <property type="entry name" value="PSD5"/>
    <property type="match status" value="1"/>
</dbReference>
<dbReference type="InterPro" id="IPR013042">
    <property type="entry name" value="DUF1592"/>
</dbReference>
<comment type="caution">
    <text evidence="8">The sequence shown here is derived from an EMBL/GenBank/DDBJ whole genome shotgun (WGS) entry which is preliminary data.</text>
</comment>
<organism evidence="8 9">
    <name type="scientific">Alienimonas chondri</name>
    <dbReference type="NCBI Taxonomy" id="2681879"/>
    <lineage>
        <taxon>Bacteria</taxon>
        <taxon>Pseudomonadati</taxon>
        <taxon>Planctomycetota</taxon>
        <taxon>Planctomycetia</taxon>
        <taxon>Planctomycetales</taxon>
        <taxon>Planctomycetaceae</taxon>
        <taxon>Alienimonas</taxon>
    </lineage>
</organism>
<proteinExistence type="predicted"/>
<evidence type="ECO:0000259" key="4">
    <source>
        <dbReference type="Pfam" id="PF07627"/>
    </source>
</evidence>
<accession>A0ABX1VM53</accession>
<dbReference type="EMBL" id="WTPX01000174">
    <property type="protein sequence ID" value="NNJ27616.1"/>
    <property type="molecule type" value="Genomic_DNA"/>
</dbReference>
<sequence length="890" mass="98822">MFPTRFRVRRCACARGVARRSKSVKHFRVSGEGRLGVGPIALLALCLVTPGLAGAQDGGREGDSADETVAAASDRDPGQYETAIKPLLERACFDCHSGEYAEGNFRADELDADLVDGGDAAWWLEVYAVLSKGEMPPPESSDLTGAERVRIVDWLSAEIQAAEQLRKGRGDRSSFRRLTRYEYNHALQDLFGVPWTFVGDLPEEASAEDGFENDAESLRMSVKQVEAYRRLAAEALRRVTVRGERPPLKRWTAPMEQAVRKAGPDQAPADRSHYLDLATGARTKMDWRYVGAKYAFAPDDVPASAAESSLPEPGSHVAVVYPGDRRAALTVELGDELPEEGTLRVRVRASRAEDAGERLPSLRLDFGFQATNEGASLERASDRILSIDAAHGRSKVYQWDVPLGELRHRNAYRGETRLGDQPSPSEFLRFTNATRERGGAGSDSPAILIDLVEVTAPVYDEWPPHSHRAVFPESARADDETAHARAVLESFMTRAWRRPPAARDVDRKLRLFERLRPGCDDFQQAIVEVLATVLSSPKFLYVLAGESGAPEEQRGDRLSQHELATRLSLFLWCSLPDDELLDLAAAGRLDDPEMLRREVDRMLADPRADRFAEQFVQQWLKLRPLEYLRPADDGLDEALLDAIKQEPAALFGEMLRHDASVLEFLDADYTVVNERLAEHYGLPNVRGDRFRRVPLPAGTPRGGLLTQAGPLTMNSDGTDSHPVKRGVWLLTSLLNDPPPPPPPAVPEIDLSDPKIAELTLKERIEDHRNQAACLSCHQKIDPWGIAFEHYDATGRRRELIDGEPIDAASRLPSADRLDGMEGLKRYLIENRDDQFVRATVENMAAFALGRRLGFGDRAGVTEVAQRVRDSGDGLRTMVTSLVTSELFRSR</sequence>
<evidence type="ECO:0008006" key="10">
    <source>
        <dbReference type="Google" id="ProtNLM"/>
    </source>
</evidence>
<feature type="region of interest" description="Disordered" evidence="1">
    <location>
        <begin position="56"/>
        <end position="76"/>
    </location>
</feature>
<evidence type="ECO:0000256" key="1">
    <source>
        <dbReference type="SAM" id="MobiDB-lite"/>
    </source>
</evidence>
<dbReference type="Pfam" id="PF07624">
    <property type="entry name" value="PSD2"/>
    <property type="match status" value="1"/>
</dbReference>
<evidence type="ECO:0000313" key="8">
    <source>
        <dbReference type="EMBL" id="NNJ27616.1"/>
    </source>
</evidence>
<feature type="domain" description="Cytochrome C Planctomycete-type" evidence="6">
    <location>
        <begin position="92"/>
        <end position="139"/>
    </location>
</feature>
<evidence type="ECO:0000259" key="6">
    <source>
        <dbReference type="Pfam" id="PF07635"/>
    </source>
</evidence>
<evidence type="ECO:0000259" key="3">
    <source>
        <dbReference type="Pfam" id="PF07626"/>
    </source>
</evidence>
<dbReference type="InterPro" id="IPR013036">
    <property type="entry name" value="DUF1587"/>
</dbReference>
<feature type="region of interest" description="Disordered" evidence="1">
    <location>
        <begin position="696"/>
        <end position="719"/>
    </location>
</feature>
<feature type="domain" description="DUF1588" evidence="4">
    <location>
        <begin position="701"/>
        <end position="798"/>
    </location>
</feature>
<protein>
    <recommendedName>
        <fullName evidence="10">DUF1592 domain-containing protein</fullName>
    </recommendedName>
</protein>
<evidence type="ECO:0000259" key="7">
    <source>
        <dbReference type="Pfam" id="PF07637"/>
    </source>
</evidence>